<evidence type="ECO:0000313" key="9">
    <source>
        <dbReference type="EMBL" id="SHF00156.1"/>
    </source>
</evidence>
<keyword evidence="2 7" id="KW-0812">Transmembrane</keyword>
<dbReference type="OrthoDB" id="160207at2"/>
<keyword evidence="10" id="KW-1185">Reference proteome</keyword>
<evidence type="ECO:0000313" key="10">
    <source>
        <dbReference type="Proteomes" id="UP000184501"/>
    </source>
</evidence>
<accession>A0A1M4Y3J1</accession>
<keyword evidence="4 7" id="KW-0472">Membrane</keyword>
<feature type="transmembrane region" description="Helical" evidence="7">
    <location>
        <begin position="245"/>
        <end position="264"/>
    </location>
</feature>
<reference evidence="9 10" key="1">
    <citation type="submission" date="2016-11" db="EMBL/GenBank/DDBJ databases">
        <authorList>
            <person name="Jaros S."/>
            <person name="Januszkiewicz K."/>
            <person name="Wedrychowicz H."/>
        </authorList>
    </citation>
    <scope>NUCLEOTIDE SEQUENCE [LARGE SCALE GENOMIC DNA]</scope>
    <source>
        <strain evidence="9 10">DSM 44523</strain>
    </source>
</reference>
<evidence type="ECO:0000259" key="8">
    <source>
        <dbReference type="Pfam" id="PF01061"/>
    </source>
</evidence>
<feature type="transmembrane region" description="Helical" evidence="7">
    <location>
        <begin position="130"/>
        <end position="153"/>
    </location>
</feature>
<comment type="subcellular location">
    <subcellularLocation>
        <location evidence="1">Membrane</location>
        <topology evidence="1">Multi-pass membrane protein</topology>
    </subcellularLocation>
</comment>
<feature type="compositionally biased region" description="Polar residues" evidence="6">
    <location>
        <begin position="1"/>
        <end position="12"/>
    </location>
</feature>
<feature type="region of interest" description="Disordered" evidence="6">
    <location>
        <begin position="1"/>
        <end position="24"/>
    </location>
</feature>
<proteinExistence type="predicted"/>
<dbReference type="Pfam" id="PF01061">
    <property type="entry name" value="ABC2_membrane"/>
    <property type="match status" value="1"/>
</dbReference>
<dbReference type="InterPro" id="IPR013525">
    <property type="entry name" value="ABC2_TM"/>
</dbReference>
<feature type="transmembrane region" description="Helical" evidence="7">
    <location>
        <begin position="159"/>
        <end position="185"/>
    </location>
</feature>
<dbReference type="PANTHER" id="PTHR43229:SF2">
    <property type="entry name" value="NODULATION PROTEIN J"/>
    <property type="match status" value="1"/>
</dbReference>
<dbReference type="PIRSF" id="PIRSF006648">
    <property type="entry name" value="DrrB"/>
    <property type="match status" value="1"/>
</dbReference>
<name>A0A1M4Y3J1_STRHI</name>
<sequence length="270" mass="27740">MTVSLTNASGPTGQRFAAGTFRPRPGRGRLLGMLATHTRTEAVLTLRNGEQVLLTLLIPLALLVGLSVLDVLPLPTPRVDAVTPRVVALAVMSTTFTGQAIALGFDRRYGVLRRLAATALPRWLLVAGRVLANLLVVAVQLVVIGVVAALLGWSPALGGVGWALLFVLLGGLAFGALGVLLGGSLRAEIVLALANTVWFVLLLAGGIVVPLSSLPGGLAAVVQLLPSSALAEGLRTALVDGAFPGWQPLAVLVGWTAVAGLAATRTTRLT</sequence>
<dbReference type="GO" id="GO:0043190">
    <property type="term" value="C:ATP-binding cassette (ABC) transporter complex"/>
    <property type="evidence" value="ECO:0007669"/>
    <property type="project" value="InterPro"/>
</dbReference>
<evidence type="ECO:0000256" key="7">
    <source>
        <dbReference type="SAM" id="Phobius"/>
    </source>
</evidence>
<dbReference type="PANTHER" id="PTHR43229">
    <property type="entry name" value="NODULATION PROTEIN J"/>
    <property type="match status" value="1"/>
</dbReference>
<keyword evidence="3 7" id="KW-1133">Transmembrane helix</keyword>
<dbReference type="RefSeq" id="WP_073480512.1">
    <property type="nucleotide sequence ID" value="NZ_FQVN01000002.1"/>
</dbReference>
<keyword evidence="5" id="KW-0046">Antibiotic resistance</keyword>
<evidence type="ECO:0000256" key="1">
    <source>
        <dbReference type="ARBA" id="ARBA00004141"/>
    </source>
</evidence>
<evidence type="ECO:0000256" key="2">
    <source>
        <dbReference type="ARBA" id="ARBA00022692"/>
    </source>
</evidence>
<feature type="transmembrane region" description="Helical" evidence="7">
    <location>
        <begin position="197"/>
        <end position="225"/>
    </location>
</feature>
<dbReference type="EMBL" id="FQVN01000002">
    <property type="protein sequence ID" value="SHF00156.1"/>
    <property type="molecule type" value="Genomic_DNA"/>
</dbReference>
<protein>
    <submittedName>
        <fullName evidence="9">ABC-2 type transport system permease protein</fullName>
    </submittedName>
</protein>
<dbReference type="Proteomes" id="UP000184501">
    <property type="component" value="Unassembled WGS sequence"/>
</dbReference>
<feature type="domain" description="ABC-2 type transporter transmembrane" evidence="8">
    <location>
        <begin position="44"/>
        <end position="237"/>
    </location>
</feature>
<dbReference type="AlphaFoldDB" id="A0A1M4Y3J1"/>
<organism evidence="9 10">
    <name type="scientific">Streptoalloteichus hindustanus</name>
    <dbReference type="NCBI Taxonomy" id="2017"/>
    <lineage>
        <taxon>Bacteria</taxon>
        <taxon>Bacillati</taxon>
        <taxon>Actinomycetota</taxon>
        <taxon>Actinomycetes</taxon>
        <taxon>Pseudonocardiales</taxon>
        <taxon>Pseudonocardiaceae</taxon>
        <taxon>Streptoalloteichus</taxon>
    </lineage>
</organism>
<gene>
    <name evidence="9" type="ORF">SAMN05444320_102218</name>
</gene>
<feature type="transmembrane region" description="Helical" evidence="7">
    <location>
        <begin position="86"/>
        <end position="105"/>
    </location>
</feature>
<dbReference type="GO" id="GO:0046677">
    <property type="term" value="P:response to antibiotic"/>
    <property type="evidence" value="ECO:0007669"/>
    <property type="project" value="UniProtKB-KW"/>
</dbReference>
<feature type="transmembrane region" description="Helical" evidence="7">
    <location>
        <begin position="52"/>
        <end position="74"/>
    </location>
</feature>
<evidence type="ECO:0000256" key="3">
    <source>
        <dbReference type="ARBA" id="ARBA00022989"/>
    </source>
</evidence>
<evidence type="ECO:0000256" key="4">
    <source>
        <dbReference type="ARBA" id="ARBA00023136"/>
    </source>
</evidence>
<dbReference type="InterPro" id="IPR051784">
    <property type="entry name" value="Nod_factor_ABC_transporter"/>
</dbReference>
<dbReference type="STRING" id="2017.SAMN05444320_102218"/>
<dbReference type="PRINTS" id="PR00164">
    <property type="entry name" value="ABC2TRNSPORT"/>
</dbReference>
<evidence type="ECO:0000256" key="5">
    <source>
        <dbReference type="ARBA" id="ARBA00023251"/>
    </source>
</evidence>
<dbReference type="InterPro" id="IPR000412">
    <property type="entry name" value="ABC_2_transport"/>
</dbReference>
<evidence type="ECO:0000256" key="6">
    <source>
        <dbReference type="SAM" id="MobiDB-lite"/>
    </source>
</evidence>
<dbReference type="GO" id="GO:0140359">
    <property type="term" value="F:ABC-type transporter activity"/>
    <property type="evidence" value="ECO:0007669"/>
    <property type="project" value="InterPro"/>
</dbReference>